<organism evidence="1 2">
    <name type="scientific">Pichia kudriavzevii</name>
    <name type="common">Yeast</name>
    <name type="synonym">Issatchenkia orientalis</name>
    <dbReference type="NCBI Taxonomy" id="4909"/>
    <lineage>
        <taxon>Eukaryota</taxon>
        <taxon>Fungi</taxon>
        <taxon>Dikarya</taxon>
        <taxon>Ascomycota</taxon>
        <taxon>Saccharomycotina</taxon>
        <taxon>Pichiomycetes</taxon>
        <taxon>Pichiales</taxon>
        <taxon>Pichiaceae</taxon>
        <taxon>Pichia</taxon>
    </lineage>
</organism>
<dbReference type="Proteomes" id="UP000029867">
    <property type="component" value="Unassembled WGS sequence"/>
</dbReference>
<name>A0A099NL10_PICKU</name>
<sequence>MSYESNIA</sequence>
<evidence type="ECO:0000313" key="1">
    <source>
        <dbReference type="EMBL" id="KGK32636.1"/>
    </source>
</evidence>
<protein>
    <submittedName>
        <fullName evidence="1">Uncharacterized protein</fullName>
    </submittedName>
</protein>
<proteinExistence type="predicted"/>
<accession>A0A099NL10</accession>
<evidence type="ECO:0000313" key="2">
    <source>
        <dbReference type="Proteomes" id="UP000029867"/>
    </source>
</evidence>
<dbReference type="HOGENOM" id="CLU_3439485_0_0_1"/>
<comment type="caution">
    <text evidence="1">The sequence shown here is derived from an EMBL/GenBank/DDBJ whole genome shotgun (WGS) entry which is preliminary data.</text>
</comment>
<dbReference type="EMBL" id="JQFK01002024">
    <property type="protein sequence ID" value="KGK32636.1"/>
    <property type="molecule type" value="Genomic_DNA"/>
</dbReference>
<reference evidence="2" key="1">
    <citation type="journal article" date="2014" name="Microb. Cell Fact.">
        <title>Exploiting Issatchenkia orientalis SD108 for succinic acid production.</title>
        <authorList>
            <person name="Xiao H."/>
            <person name="Shao Z."/>
            <person name="Jiang Y."/>
            <person name="Dole S."/>
            <person name="Zhao H."/>
        </authorList>
    </citation>
    <scope>NUCLEOTIDE SEQUENCE [LARGE SCALE GENOMIC DNA]</scope>
    <source>
        <strain evidence="2">SD108</strain>
    </source>
</reference>
<gene>
    <name evidence="1" type="ORF">JL09_g6757</name>
</gene>